<gene>
    <name evidence="1" type="ORF">K469DRAFT_565619</name>
</gene>
<reference evidence="1" key="1">
    <citation type="journal article" date="2020" name="Stud. Mycol.">
        <title>101 Dothideomycetes genomes: a test case for predicting lifestyles and emergence of pathogens.</title>
        <authorList>
            <person name="Haridas S."/>
            <person name="Albert R."/>
            <person name="Binder M."/>
            <person name="Bloem J."/>
            <person name="Labutti K."/>
            <person name="Salamov A."/>
            <person name="Andreopoulos B."/>
            <person name="Baker S."/>
            <person name="Barry K."/>
            <person name="Bills G."/>
            <person name="Bluhm B."/>
            <person name="Cannon C."/>
            <person name="Castanera R."/>
            <person name="Culley D."/>
            <person name="Daum C."/>
            <person name="Ezra D."/>
            <person name="Gonzalez J."/>
            <person name="Henrissat B."/>
            <person name="Kuo A."/>
            <person name="Liang C."/>
            <person name="Lipzen A."/>
            <person name="Lutzoni F."/>
            <person name="Magnuson J."/>
            <person name="Mondo S."/>
            <person name="Nolan M."/>
            <person name="Ohm R."/>
            <person name="Pangilinan J."/>
            <person name="Park H.-J."/>
            <person name="Ramirez L."/>
            <person name="Alfaro M."/>
            <person name="Sun H."/>
            <person name="Tritt A."/>
            <person name="Yoshinaga Y."/>
            <person name="Zwiers L.-H."/>
            <person name="Turgeon B."/>
            <person name="Goodwin S."/>
            <person name="Spatafora J."/>
            <person name="Crous P."/>
            <person name="Grigoriev I."/>
        </authorList>
    </citation>
    <scope>NUCLEOTIDE SEQUENCE</scope>
    <source>
        <strain evidence="1">CBS 207.26</strain>
    </source>
</reference>
<sequence length="63" mass="7275">DFLSKYTYTLPNKDYERLFWKAKKVNLKEYAPSNGHSARWLVPNNPIAKCKPVFVANSMLSAI</sequence>
<dbReference type="AlphaFoldDB" id="A0A6A6E982"/>
<evidence type="ECO:0000313" key="1">
    <source>
        <dbReference type="EMBL" id="KAF2188441.1"/>
    </source>
</evidence>
<protein>
    <submittedName>
        <fullName evidence="1">Uncharacterized protein</fullName>
    </submittedName>
</protein>
<keyword evidence="2" id="KW-1185">Reference proteome</keyword>
<organism evidence="1 2">
    <name type="scientific">Zopfia rhizophila CBS 207.26</name>
    <dbReference type="NCBI Taxonomy" id="1314779"/>
    <lineage>
        <taxon>Eukaryota</taxon>
        <taxon>Fungi</taxon>
        <taxon>Dikarya</taxon>
        <taxon>Ascomycota</taxon>
        <taxon>Pezizomycotina</taxon>
        <taxon>Dothideomycetes</taxon>
        <taxon>Dothideomycetes incertae sedis</taxon>
        <taxon>Zopfiaceae</taxon>
        <taxon>Zopfia</taxon>
    </lineage>
</organism>
<accession>A0A6A6E982</accession>
<proteinExistence type="predicted"/>
<feature type="non-terminal residue" evidence="1">
    <location>
        <position position="1"/>
    </location>
</feature>
<name>A0A6A6E982_9PEZI</name>
<evidence type="ECO:0000313" key="2">
    <source>
        <dbReference type="Proteomes" id="UP000800200"/>
    </source>
</evidence>
<dbReference type="OrthoDB" id="3795305at2759"/>
<dbReference type="Proteomes" id="UP000800200">
    <property type="component" value="Unassembled WGS sequence"/>
</dbReference>
<dbReference type="EMBL" id="ML994623">
    <property type="protein sequence ID" value="KAF2188441.1"/>
    <property type="molecule type" value="Genomic_DNA"/>
</dbReference>